<evidence type="ECO:0000256" key="1">
    <source>
        <dbReference type="SAM" id="MobiDB-lite"/>
    </source>
</evidence>
<protein>
    <submittedName>
        <fullName evidence="2">Unannotated protein</fullName>
    </submittedName>
</protein>
<sequence>MTGDPSTVTAAPVESNNDTVTPGTAVPAEPKDASPVRPDNVPPHCGPVGAVIVTTVDAGFNDAVLFEESVAVPDAFADMDDDDKPTIGPEPLGHATSVVGVKHN</sequence>
<feature type="region of interest" description="Disordered" evidence="1">
    <location>
        <begin position="1"/>
        <end position="42"/>
    </location>
</feature>
<evidence type="ECO:0000313" key="2">
    <source>
        <dbReference type="EMBL" id="CAB4594254.1"/>
    </source>
</evidence>
<name>A0A6J6G4Z1_9ZZZZ</name>
<feature type="compositionally biased region" description="Polar residues" evidence="1">
    <location>
        <begin position="1"/>
        <end position="22"/>
    </location>
</feature>
<reference evidence="2" key="1">
    <citation type="submission" date="2020-05" db="EMBL/GenBank/DDBJ databases">
        <authorList>
            <person name="Chiriac C."/>
            <person name="Salcher M."/>
            <person name="Ghai R."/>
            <person name="Kavagutti S V."/>
        </authorList>
    </citation>
    <scope>NUCLEOTIDE SEQUENCE</scope>
</reference>
<feature type="region of interest" description="Disordered" evidence="1">
    <location>
        <begin position="81"/>
        <end position="104"/>
    </location>
</feature>
<organism evidence="2">
    <name type="scientific">freshwater metagenome</name>
    <dbReference type="NCBI Taxonomy" id="449393"/>
    <lineage>
        <taxon>unclassified sequences</taxon>
        <taxon>metagenomes</taxon>
        <taxon>ecological metagenomes</taxon>
    </lineage>
</organism>
<dbReference type="EMBL" id="CAEZTS010000214">
    <property type="protein sequence ID" value="CAB4594254.1"/>
    <property type="molecule type" value="Genomic_DNA"/>
</dbReference>
<proteinExistence type="predicted"/>
<gene>
    <name evidence="2" type="ORF">UFOPK1722_01796</name>
</gene>
<dbReference type="AlphaFoldDB" id="A0A6J6G4Z1"/>
<accession>A0A6J6G4Z1</accession>